<dbReference type="Proteomes" id="UP001172684">
    <property type="component" value="Unassembled WGS sequence"/>
</dbReference>
<sequence>MANSSAPGGLCLVGMSHMFSLVQTDTLIPHQVATFSPAENASMAMVELEGRQSTWSSRWWFGNIRRQGKVAYNTNTDYQLFRNVRDFGAMGDGVTDDTDALNLAVSYGNRCGNTCESSTVQPGLIYFPPGTYRVREPIIMYYNTHVVGDAVDLPVVKALPNFYGIGVFDSDPYYPNIEPGKNWWQNQNNFFRQLRNFVIDITEVPPGRGACVHWQVAQATSLQNIRCEMVQGGGNNNKQYGIFMDNGSGGWMSDMTFNGGNYGALFGNQQFTVRNFTFNNCQTGIFMNWGWTWSMIGFTFNNVGVGIEVTNLGDMGSLTVQDAVFNNVPTGVLTSFEAKSSPHSGGTVILDNVDCRGCQVAVGGPEPDFNVIYPGGTIIQSWIQGRVYHGYEASESINNMTCYEPAAQAARIQQAVNPPPKPTVLLDSNGRIFTRKKPQYENVPLSQFISMKDRGAKGDGVTDDSDIIQSVINTAREGQIIYFDHGAYVVTKQIFIPPNRKFVGECFALVMIKGNPNFMDMANPKPVFVVGRPGDVGTLEMSDIMFETMGPSPGAILMEWNLEASGQGTAGLWDTHWRIGGTAGTQFQEDRCLKTPSVKTSVKPECICAFMILHVTASASMYMENIWGWVSDHELDMGLRQQINIYNGRGVLIETTKGIWLLGTSFEHSVLYNYQIANAQNVYMSLIQSETAYMQANPNSLTPFPADPHYDDPTFSHCFLATCPKTIALRVVNSQYVLVYGAGLYSFFENYKSDCLQMRDCQEHILAVDNSQSVYIYALATVGTTYMVTVDGVGVVNEQPNKAGFPQAIAIFEYQ</sequence>
<protein>
    <recommendedName>
        <fullName evidence="1">Rhamnogalacturonase A/B/Epimerase-like pectate lyase domain-containing protein</fullName>
    </recommendedName>
</protein>
<dbReference type="SUPFAM" id="SSF51126">
    <property type="entry name" value="Pectin lyase-like"/>
    <property type="match status" value="2"/>
</dbReference>
<dbReference type="InterPro" id="IPR012334">
    <property type="entry name" value="Pectin_lyas_fold"/>
</dbReference>
<dbReference type="Gene3D" id="2.160.20.10">
    <property type="entry name" value="Single-stranded right-handed beta-helix, Pectin lyase-like"/>
    <property type="match status" value="2"/>
</dbReference>
<gene>
    <name evidence="2" type="ORF">H2201_000737</name>
</gene>
<dbReference type="Pfam" id="PF12708">
    <property type="entry name" value="Pect-lyase_RHGA_epim"/>
    <property type="match status" value="2"/>
</dbReference>
<dbReference type="PANTHER" id="PTHR33928">
    <property type="entry name" value="POLYGALACTURONASE QRT3"/>
    <property type="match status" value="1"/>
</dbReference>
<dbReference type="InterPro" id="IPR024535">
    <property type="entry name" value="RHGA/B-epi-like_pectate_lyase"/>
</dbReference>
<dbReference type="InterPro" id="IPR039279">
    <property type="entry name" value="QRT3-like"/>
</dbReference>
<accession>A0ABQ9P2T6</accession>
<organism evidence="2 3">
    <name type="scientific">Coniosporium apollinis</name>
    <dbReference type="NCBI Taxonomy" id="61459"/>
    <lineage>
        <taxon>Eukaryota</taxon>
        <taxon>Fungi</taxon>
        <taxon>Dikarya</taxon>
        <taxon>Ascomycota</taxon>
        <taxon>Pezizomycotina</taxon>
        <taxon>Dothideomycetes</taxon>
        <taxon>Dothideomycetes incertae sedis</taxon>
        <taxon>Coniosporium</taxon>
    </lineage>
</organism>
<name>A0ABQ9P2T6_9PEZI</name>
<keyword evidence="3" id="KW-1185">Reference proteome</keyword>
<feature type="domain" description="Rhamnogalacturonase A/B/Epimerase-like pectate lyase" evidence="1">
    <location>
        <begin position="448"/>
        <end position="519"/>
    </location>
</feature>
<proteinExistence type="predicted"/>
<comment type="caution">
    <text evidence="2">The sequence shown here is derived from an EMBL/GenBank/DDBJ whole genome shotgun (WGS) entry which is preliminary data.</text>
</comment>
<evidence type="ECO:0000313" key="3">
    <source>
        <dbReference type="Proteomes" id="UP001172684"/>
    </source>
</evidence>
<evidence type="ECO:0000259" key="1">
    <source>
        <dbReference type="Pfam" id="PF12708"/>
    </source>
</evidence>
<dbReference type="CDD" id="cd23668">
    <property type="entry name" value="GH55_beta13glucanase-like"/>
    <property type="match status" value="1"/>
</dbReference>
<reference evidence="2" key="1">
    <citation type="submission" date="2022-10" db="EMBL/GenBank/DDBJ databases">
        <title>Culturing micro-colonial fungi from biological soil crusts in the Mojave desert and describing Neophaeococcomyces mojavensis, and introducing the new genera and species Taxawa tesnikishii.</title>
        <authorList>
            <person name="Kurbessoian T."/>
            <person name="Stajich J.E."/>
        </authorList>
    </citation>
    <scope>NUCLEOTIDE SEQUENCE</scope>
    <source>
        <strain evidence="2">TK_1</strain>
    </source>
</reference>
<feature type="domain" description="Rhamnogalacturonase A/B/Epimerase-like pectate lyase" evidence="1">
    <location>
        <begin position="81"/>
        <end position="308"/>
    </location>
</feature>
<dbReference type="InterPro" id="IPR011050">
    <property type="entry name" value="Pectin_lyase_fold/virulence"/>
</dbReference>
<evidence type="ECO:0000313" key="2">
    <source>
        <dbReference type="EMBL" id="KAJ9668911.1"/>
    </source>
</evidence>
<dbReference type="EMBL" id="JAPDRL010000004">
    <property type="protein sequence ID" value="KAJ9668911.1"/>
    <property type="molecule type" value="Genomic_DNA"/>
</dbReference>
<dbReference type="PANTHER" id="PTHR33928:SF2">
    <property type="entry name" value="PECTATE LYASE SUPERFAMILY PROTEIN DOMAIN-CONTAINING PROTEIN-RELATED"/>
    <property type="match status" value="1"/>
</dbReference>